<dbReference type="Proteomes" id="UP001064048">
    <property type="component" value="Chromosome 6"/>
</dbReference>
<organism evidence="1 2">
    <name type="scientific">Choristoneura fumiferana</name>
    <name type="common">Spruce budworm moth</name>
    <name type="synonym">Archips fumiferana</name>
    <dbReference type="NCBI Taxonomy" id="7141"/>
    <lineage>
        <taxon>Eukaryota</taxon>
        <taxon>Metazoa</taxon>
        <taxon>Ecdysozoa</taxon>
        <taxon>Arthropoda</taxon>
        <taxon>Hexapoda</taxon>
        <taxon>Insecta</taxon>
        <taxon>Pterygota</taxon>
        <taxon>Neoptera</taxon>
        <taxon>Endopterygota</taxon>
        <taxon>Lepidoptera</taxon>
        <taxon>Glossata</taxon>
        <taxon>Ditrysia</taxon>
        <taxon>Tortricoidea</taxon>
        <taxon>Tortricidae</taxon>
        <taxon>Tortricinae</taxon>
        <taxon>Choristoneura</taxon>
    </lineage>
</organism>
<keyword evidence="2" id="KW-1185">Reference proteome</keyword>
<dbReference type="EMBL" id="CM046106">
    <property type="protein sequence ID" value="KAI8435951.1"/>
    <property type="molecule type" value="Genomic_DNA"/>
</dbReference>
<evidence type="ECO:0000313" key="2">
    <source>
        <dbReference type="Proteomes" id="UP001064048"/>
    </source>
</evidence>
<name>A0ACC0KIC6_CHOFU</name>
<evidence type="ECO:0000313" key="1">
    <source>
        <dbReference type="EMBL" id="KAI8435951.1"/>
    </source>
</evidence>
<accession>A0ACC0KIC6</accession>
<sequence>MPLEMLLKYRPSWLELCVRSVYFPRELLRPSSLLTNLVLDETRSSSPRLTATCDHIFAYISDTVAPDAVRVAAISLNWRRIVAVIAILAS</sequence>
<comment type="caution">
    <text evidence="1">The sequence shown here is derived from an EMBL/GenBank/DDBJ whole genome shotgun (WGS) entry which is preliminary data.</text>
</comment>
<reference evidence="1 2" key="1">
    <citation type="journal article" date="2022" name="Genome Biol. Evol.">
        <title>The Spruce Budworm Genome: Reconstructing the Evolutionary History of Antifreeze Proteins.</title>
        <authorList>
            <person name="Beliveau C."/>
            <person name="Gagne P."/>
            <person name="Picq S."/>
            <person name="Vernygora O."/>
            <person name="Keeling C.I."/>
            <person name="Pinkney K."/>
            <person name="Doucet D."/>
            <person name="Wen F."/>
            <person name="Johnston J.S."/>
            <person name="Maaroufi H."/>
            <person name="Boyle B."/>
            <person name="Laroche J."/>
            <person name="Dewar K."/>
            <person name="Juretic N."/>
            <person name="Blackburn G."/>
            <person name="Nisole A."/>
            <person name="Brunet B."/>
            <person name="Brandao M."/>
            <person name="Lumley L."/>
            <person name="Duan J."/>
            <person name="Quan G."/>
            <person name="Lucarotti C.J."/>
            <person name="Roe A.D."/>
            <person name="Sperling F.A.H."/>
            <person name="Levesque R.C."/>
            <person name="Cusson M."/>
        </authorList>
    </citation>
    <scope>NUCLEOTIDE SEQUENCE [LARGE SCALE GENOMIC DNA]</scope>
    <source>
        <strain evidence="1">Glfc:IPQL:Cfum</strain>
    </source>
</reference>
<proteinExistence type="predicted"/>
<gene>
    <name evidence="1" type="ORF">MSG28_004117</name>
</gene>
<protein>
    <submittedName>
        <fullName evidence="1">Uncharacterized protein</fullName>
    </submittedName>
</protein>